<evidence type="ECO:0000313" key="1">
    <source>
        <dbReference type="EMBL" id="KAA6375687.1"/>
    </source>
</evidence>
<protein>
    <submittedName>
        <fullName evidence="1">Uncharacterized protein</fullName>
    </submittedName>
</protein>
<dbReference type="Proteomes" id="UP000324800">
    <property type="component" value="Unassembled WGS sequence"/>
</dbReference>
<comment type="caution">
    <text evidence="1">The sequence shown here is derived from an EMBL/GenBank/DDBJ whole genome shotgun (WGS) entry which is preliminary data.</text>
</comment>
<evidence type="ECO:0000313" key="2">
    <source>
        <dbReference type="Proteomes" id="UP000324800"/>
    </source>
</evidence>
<dbReference type="EMBL" id="SNRW01011055">
    <property type="protein sequence ID" value="KAA6375687.1"/>
    <property type="molecule type" value="Genomic_DNA"/>
</dbReference>
<proteinExistence type="predicted"/>
<reference evidence="1 2" key="1">
    <citation type="submission" date="2019-03" db="EMBL/GenBank/DDBJ databases">
        <title>Single cell metagenomics reveals metabolic interactions within the superorganism composed of flagellate Streblomastix strix and complex community of Bacteroidetes bacteria on its surface.</title>
        <authorList>
            <person name="Treitli S.C."/>
            <person name="Kolisko M."/>
            <person name="Husnik F."/>
            <person name="Keeling P."/>
            <person name="Hampl V."/>
        </authorList>
    </citation>
    <scope>NUCLEOTIDE SEQUENCE [LARGE SCALE GENOMIC DNA]</scope>
    <source>
        <strain evidence="1">ST1C</strain>
    </source>
</reference>
<organism evidence="1 2">
    <name type="scientific">Streblomastix strix</name>
    <dbReference type="NCBI Taxonomy" id="222440"/>
    <lineage>
        <taxon>Eukaryota</taxon>
        <taxon>Metamonada</taxon>
        <taxon>Preaxostyla</taxon>
        <taxon>Oxymonadida</taxon>
        <taxon>Streblomastigidae</taxon>
        <taxon>Streblomastix</taxon>
    </lineage>
</organism>
<sequence length="76" mass="8260">MQRRSLGLIVNIGIMGLNQNTLRTYFSNLMGNQQMNDESVFGGTPIYAKSIDTQECSAGGSFLILPPSITFSKQTG</sequence>
<accession>A0A5J4UZB7</accession>
<dbReference type="AlphaFoldDB" id="A0A5J4UZB7"/>
<name>A0A5J4UZB7_9EUKA</name>
<gene>
    <name evidence="1" type="ORF">EZS28_028784</name>
</gene>